<evidence type="ECO:0000313" key="1">
    <source>
        <dbReference type="EMBL" id="KAF2004716.1"/>
    </source>
</evidence>
<dbReference type="Proteomes" id="UP000799779">
    <property type="component" value="Unassembled WGS sequence"/>
</dbReference>
<gene>
    <name evidence="1" type="ORF">P154DRAFT_410462</name>
</gene>
<feature type="non-terminal residue" evidence="1">
    <location>
        <position position="1"/>
    </location>
</feature>
<evidence type="ECO:0000313" key="2">
    <source>
        <dbReference type="Proteomes" id="UP000799779"/>
    </source>
</evidence>
<reference evidence="1" key="1">
    <citation type="journal article" date="2020" name="Stud. Mycol.">
        <title>101 Dothideomycetes genomes: a test case for predicting lifestyles and emergence of pathogens.</title>
        <authorList>
            <person name="Haridas S."/>
            <person name="Albert R."/>
            <person name="Binder M."/>
            <person name="Bloem J."/>
            <person name="Labutti K."/>
            <person name="Salamov A."/>
            <person name="Andreopoulos B."/>
            <person name="Baker S."/>
            <person name="Barry K."/>
            <person name="Bills G."/>
            <person name="Bluhm B."/>
            <person name="Cannon C."/>
            <person name="Castanera R."/>
            <person name="Culley D."/>
            <person name="Daum C."/>
            <person name="Ezra D."/>
            <person name="Gonzalez J."/>
            <person name="Henrissat B."/>
            <person name="Kuo A."/>
            <person name="Liang C."/>
            <person name="Lipzen A."/>
            <person name="Lutzoni F."/>
            <person name="Magnuson J."/>
            <person name="Mondo S."/>
            <person name="Nolan M."/>
            <person name="Ohm R."/>
            <person name="Pangilinan J."/>
            <person name="Park H.-J."/>
            <person name="Ramirez L."/>
            <person name="Alfaro M."/>
            <person name="Sun H."/>
            <person name="Tritt A."/>
            <person name="Yoshinaga Y."/>
            <person name="Zwiers L.-H."/>
            <person name="Turgeon B."/>
            <person name="Goodwin S."/>
            <person name="Spatafora J."/>
            <person name="Crous P."/>
            <person name="Grigoriev I."/>
        </authorList>
    </citation>
    <scope>NUCLEOTIDE SEQUENCE</scope>
    <source>
        <strain evidence="1">CBS 123094</strain>
    </source>
</reference>
<protein>
    <submittedName>
        <fullName evidence="1">Uncharacterized protein</fullName>
    </submittedName>
</protein>
<dbReference type="AlphaFoldDB" id="A0A6A5X211"/>
<accession>A0A6A5X211</accession>
<dbReference type="OrthoDB" id="4843554at2759"/>
<name>A0A6A5X211_9PLEO</name>
<sequence>LLSIPSFATSKALTLSAIPENCTAICAPTVQLTNTCDVGNLEDMSISDEERIESNCICKNTSFNVAGITGLCTSCMGQSFGTDTCVEVDRIMSVCSFTTTSYAPSATSLLAQVTVQATKPTVSVMSSTT</sequence>
<dbReference type="EMBL" id="ML977566">
    <property type="protein sequence ID" value="KAF2004716.1"/>
    <property type="molecule type" value="Genomic_DNA"/>
</dbReference>
<organism evidence="1 2">
    <name type="scientific">Amniculicola lignicola CBS 123094</name>
    <dbReference type="NCBI Taxonomy" id="1392246"/>
    <lineage>
        <taxon>Eukaryota</taxon>
        <taxon>Fungi</taxon>
        <taxon>Dikarya</taxon>
        <taxon>Ascomycota</taxon>
        <taxon>Pezizomycotina</taxon>
        <taxon>Dothideomycetes</taxon>
        <taxon>Pleosporomycetidae</taxon>
        <taxon>Pleosporales</taxon>
        <taxon>Amniculicolaceae</taxon>
        <taxon>Amniculicola</taxon>
    </lineage>
</organism>
<feature type="non-terminal residue" evidence="1">
    <location>
        <position position="129"/>
    </location>
</feature>
<keyword evidence="2" id="KW-1185">Reference proteome</keyword>
<proteinExistence type="predicted"/>